<dbReference type="RefSeq" id="WP_353948771.1">
    <property type="nucleotide sequence ID" value="NZ_CP159510.1"/>
</dbReference>
<evidence type="ECO:0000256" key="2">
    <source>
        <dbReference type="ARBA" id="ARBA00022552"/>
    </source>
</evidence>
<dbReference type="Gene3D" id="3.40.1010.10">
    <property type="entry name" value="Cobalt-precorrin-4 Transmethylase, Domain 1"/>
    <property type="match status" value="1"/>
</dbReference>
<dbReference type="Gene3D" id="3.30.950.10">
    <property type="entry name" value="Methyltransferase, Cobalt-precorrin-4 Transmethylase, Domain 2"/>
    <property type="match status" value="1"/>
</dbReference>
<proteinExistence type="inferred from homology"/>
<evidence type="ECO:0000256" key="4">
    <source>
        <dbReference type="ARBA" id="ARBA00022679"/>
    </source>
</evidence>
<protein>
    <recommendedName>
        <fullName evidence="6">Ribosomal RNA small subunit methyltransferase I</fullName>
        <ecNumber evidence="6">2.1.1.198</ecNumber>
    </recommendedName>
    <alternativeName>
        <fullName evidence="6">16S rRNA 2'-O-ribose C1402 methyltransferase</fullName>
    </alternativeName>
    <alternativeName>
        <fullName evidence="6">rRNA (cytidine-2'-O-)-methyltransferase RsmI</fullName>
    </alternativeName>
</protein>
<dbReference type="InterPro" id="IPR014777">
    <property type="entry name" value="4pyrrole_Mease_sub1"/>
</dbReference>
<accession>A0AAU8II12</accession>
<dbReference type="EMBL" id="CP159510">
    <property type="protein sequence ID" value="XCJ17601.1"/>
    <property type="molecule type" value="Genomic_DNA"/>
</dbReference>
<comment type="subcellular location">
    <subcellularLocation>
        <location evidence="6">Cytoplasm</location>
    </subcellularLocation>
</comment>
<dbReference type="NCBIfam" id="TIGR00096">
    <property type="entry name" value="16S rRNA (cytidine(1402)-2'-O)-methyltransferase"/>
    <property type="match status" value="1"/>
</dbReference>
<dbReference type="InterPro" id="IPR035996">
    <property type="entry name" value="4pyrrol_Methylase_sf"/>
</dbReference>
<evidence type="ECO:0000313" key="8">
    <source>
        <dbReference type="EMBL" id="XCJ17601.1"/>
    </source>
</evidence>
<dbReference type="GO" id="GO:0005737">
    <property type="term" value="C:cytoplasm"/>
    <property type="evidence" value="ECO:0007669"/>
    <property type="project" value="UniProtKB-SubCell"/>
</dbReference>
<dbReference type="Pfam" id="PF00590">
    <property type="entry name" value="TP_methylase"/>
    <property type="match status" value="1"/>
</dbReference>
<sequence>MEEQISFQTAHEGKGTLYLVPTPIGNLDDITFRALEILKTADIVAAEDTRNTMKLCAHFEIHTPLVSYHEHNKRASGEKLIAELLSGKTVALVTDAGTPGISDPGADLAASCIGQKIPVVPLPGANAAVTGLIASGLSTDHFLFYGFLPRQKKERTQALQALTGLPYTLVFYESPRRILHTLKDLHEAFGDRKISLSKELTKRFETFFRGKITDVLSSLEEKGEVKGEVCLIVAGAEEAQKQTDDLWWRILDVSAHVDHYVKDKNMTVRDAIKQTAVDRSVPKRDVYRIYHHIDDKSG</sequence>
<dbReference type="EC" id="2.1.1.198" evidence="6"/>
<comment type="function">
    <text evidence="6">Catalyzes the 2'-O-methylation of the ribose of cytidine 1402 (C1402) in 16S rRNA.</text>
</comment>
<dbReference type="AlphaFoldDB" id="A0AAU8II12"/>
<keyword evidence="2 6" id="KW-0698">rRNA processing</keyword>
<evidence type="ECO:0000256" key="6">
    <source>
        <dbReference type="HAMAP-Rule" id="MF_01877"/>
    </source>
</evidence>
<dbReference type="CDD" id="cd11648">
    <property type="entry name" value="RsmI"/>
    <property type="match status" value="1"/>
</dbReference>
<dbReference type="InterPro" id="IPR008189">
    <property type="entry name" value="rRNA_ssu_MeTfrase_I"/>
</dbReference>
<dbReference type="InterPro" id="IPR000878">
    <property type="entry name" value="4pyrrol_Mease"/>
</dbReference>
<keyword evidence="5 6" id="KW-0949">S-adenosyl-L-methionine</keyword>
<feature type="domain" description="Tetrapyrrole methylase" evidence="7">
    <location>
        <begin position="16"/>
        <end position="215"/>
    </location>
</feature>
<keyword evidence="4 6" id="KW-0808">Transferase</keyword>
<dbReference type="InterPro" id="IPR014776">
    <property type="entry name" value="4pyrrole_Mease_sub2"/>
</dbReference>
<evidence type="ECO:0000256" key="5">
    <source>
        <dbReference type="ARBA" id="ARBA00022691"/>
    </source>
</evidence>
<keyword evidence="1 6" id="KW-0963">Cytoplasm</keyword>
<gene>
    <name evidence="6 8" type="primary">rsmI</name>
    <name evidence="8" type="ORF">ABNN70_03620</name>
</gene>
<comment type="catalytic activity">
    <reaction evidence="6">
        <text>cytidine(1402) in 16S rRNA + S-adenosyl-L-methionine = 2'-O-methylcytidine(1402) in 16S rRNA + S-adenosyl-L-homocysteine + H(+)</text>
        <dbReference type="Rhea" id="RHEA:42924"/>
        <dbReference type="Rhea" id="RHEA-COMP:10285"/>
        <dbReference type="Rhea" id="RHEA-COMP:10286"/>
        <dbReference type="ChEBI" id="CHEBI:15378"/>
        <dbReference type="ChEBI" id="CHEBI:57856"/>
        <dbReference type="ChEBI" id="CHEBI:59789"/>
        <dbReference type="ChEBI" id="CHEBI:74495"/>
        <dbReference type="ChEBI" id="CHEBI:82748"/>
        <dbReference type="EC" id="2.1.1.198"/>
    </reaction>
</comment>
<evidence type="ECO:0000256" key="3">
    <source>
        <dbReference type="ARBA" id="ARBA00022603"/>
    </source>
</evidence>
<dbReference type="GO" id="GO:0070677">
    <property type="term" value="F:rRNA (cytosine-2'-O-)-methyltransferase activity"/>
    <property type="evidence" value="ECO:0007669"/>
    <property type="project" value="UniProtKB-UniRule"/>
</dbReference>
<name>A0AAU8II12_9BACL</name>
<evidence type="ECO:0000256" key="1">
    <source>
        <dbReference type="ARBA" id="ARBA00022490"/>
    </source>
</evidence>
<reference evidence="8" key="1">
    <citation type="submission" date="2024-06" db="EMBL/GenBank/DDBJ databases">
        <authorList>
            <person name="Fan A."/>
            <person name="Zhang F.Y."/>
            <person name="Zhang L."/>
        </authorList>
    </citation>
    <scope>NUCLEOTIDE SEQUENCE</scope>
    <source>
        <strain evidence="8">Y61</strain>
    </source>
</reference>
<dbReference type="HAMAP" id="MF_01877">
    <property type="entry name" value="16SrRNA_methyltr_I"/>
    <property type="match status" value="1"/>
</dbReference>
<dbReference type="PANTHER" id="PTHR46111:SF1">
    <property type="entry name" value="RIBOSOMAL RNA SMALL SUBUNIT METHYLTRANSFERASE I"/>
    <property type="match status" value="1"/>
</dbReference>
<evidence type="ECO:0000259" key="7">
    <source>
        <dbReference type="Pfam" id="PF00590"/>
    </source>
</evidence>
<dbReference type="SUPFAM" id="SSF53790">
    <property type="entry name" value="Tetrapyrrole methylase"/>
    <property type="match status" value="1"/>
</dbReference>
<organism evidence="8">
    <name type="scientific">Sporolactobacillus sp. Y61</name>
    <dbReference type="NCBI Taxonomy" id="3160863"/>
    <lineage>
        <taxon>Bacteria</taxon>
        <taxon>Bacillati</taxon>
        <taxon>Bacillota</taxon>
        <taxon>Bacilli</taxon>
        <taxon>Bacillales</taxon>
        <taxon>Sporolactobacillaceae</taxon>
        <taxon>Sporolactobacillus</taxon>
    </lineage>
</organism>
<comment type="similarity">
    <text evidence="6">Belongs to the methyltransferase superfamily. RsmI family.</text>
</comment>
<keyword evidence="3 6" id="KW-0489">Methyltransferase</keyword>
<dbReference type="PANTHER" id="PTHR46111">
    <property type="entry name" value="RIBOSOMAL RNA SMALL SUBUNIT METHYLTRANSFERASE I"/>
    <property type="match status" value="1"/>
</dbReference>
<dbReference type="PIRSF" id="PIRSF005917">
    <property type="entry name" value="MTase_YraL"/>
    <property type="match status" value="1"/>
</dbReference>
<dbReference type="FunFam" id="3.40.1010.10:FF:000002">
    <property type="entry name" value="Ribosomal RNA small subunit methyltransferase I"/>
    <property type="match status" value="1"/>
</dbReference>
<dbReference type="FunFam" id="3.30.950.10:FF:000002">
    <property type="entry name" value="Ribosomal RNA small subunit methyltransferase I"/>
    <property type="match status" value="1"/>
</dbReference>